<name>W2SBF2_CYPE1</name>
<feature type="signal peptide" evidence="1">
    <location>
        <begin position="1"/>
        <end position="19"/>
    </location>
</feature>
<protein>
    <recommendedName>
        <fullName evidence="4">Fucose-specific lectin</fullName>
    </recommendedName>
</protein>
<evidence type="ECO:0008006" key="4">
    <source>
        <dbReference type="Google" id="ProtNLM"/>
    </source>
</evidence>
<dbReference type="HOGENOM" id="CLU_1626980_0_0_1"/>
<dbReference type="EMBL" id="KB822711">
    <property type="protein sequence ID" value="ETN45925.1"/>
    <property type="molecule type" value="Genomic_DNA"/>
</dbReference>
<proteinExistence type="predicted"/>
<evidence type="ECO:0000256" key="1">
    <source>
        <dbReference type="SAM" id="SignalP"/>
    </source>
</evidence>
<dbReference type="AlphaFoldDB" id="W2SBF2"/>
<dbReference type="InParanoid" id="W2SBF2"/>
<keyword evidence="3" id="KW-1185">Reference proteome</keyword>
<dbReference type="VEuPathDB" id="FungiDB:HMPREF1541_00106"/>
<reference evidence="2 3" key="1">
    <citation type="submission" date="2013-03" db="EMBL/GenBank/DDBJ databases">
        <title>The Genome Sequence of Phialophora europaea CBS 101466.</title>
        <authorList>
            <consortium name="The Broad Institute Genomics Platform"/>
            <person name="Cuomo C."/>
            <person name="de Hoog S."/>
            <person name="Gorbushina A."/>
            <person name="Walker B."/>
            <person name="Young S.K."/>
            <person name="Zeng Q."/>
            <person name="Gargeya S."/>
            <person name="Fitzgerald M."/>
            <person name="Haas B."/>
            <person name="Abouelleil A."/>
            <person name="Allen A.W."/>
            <person name="Alvarado L."/>
            <person name="Arachchi H.M."/>
            <person name="Berlin A.M."/>
            <person name="Chapman S.B."/>
            <person name="Gainer-Dewar J."/>
            <person name="Goldberg J."/>
            <person name="Griggs A."/>
            <person name="Gujja S."/>
            <person name="Hansen M."/>
            <person name="Howarth C."/>
            <person name="Imamovic A."/>
            <person name="Ireland A."/>
            <person name="Larimer J."/>
            <person name="McCowan C."/>
            <person name="Murphy C."/>
            <person name="Pearson M."/>
            <person name="Poon T.W."/>
            <person name="Priest M."/>
            <person name="Roberts A."/>
            <person name="Saif S."/>
            <person name="Shea T."/>
            <person name="Sisk P."/>
            <person name="Sykes S."/>
            <person name="Wortman J."/>
            <person name="Nusbaum C."/>
            <person name="Birren B."/>
        </authorList>
    </citation>
    <scope>NUCLEOTIDE SEQUENCE [LARGE SCALE GENOMIC DNA]</scope>
    <source>
        <strain evidence="2 3">CBS 101466</strain>
    </source>
</reference>
<accession>W2SBF2</accession>
<organism evidence="2 3">
    <name type="scientific">Cyphellophora europaea (strain CBS 101466)</name>
    <name type="common">Phialophora europaea</name>
    <dbReference type="NCBI Taxonomy" id="1220924"/>
    <lineage>
        <taxon>Eukaryota</taxon>
        <taxon>Fungi</taxon>
        <taxon>Dikarya</taxon>
        <taxon>Ascomycota</taxon>
        <taxon>Pezizomycotina</taxon>
        <taxon>Eurotiomycetes</taxon>
        <taxon>Chaetothyriomycetidae</taxon>
        <taxon>Chaetothyriales</taxon>
        <taxon>Cyphellophoraceae</taxon>
        <taxon>Cyphellophora</taxon>
    </lineage>
</organism>
<dbReference type="RefSeq" id="XP_008710637.1">
    <property type="nucleotide sequence ID" value="XM_008712415.1"/>
</dbReference>
<gene>
    <name evidence="2" type="ORF">HMPREF1541_00106</name>
</gene>
<dbReference type="Proteomes" id="UP000030752">
    <property type="component" value="Unassembled WGS sequence"/>
</dbReference>
<sequence length="163" mass="17877">MHYIKLLTLSLSTIATCLNQPLPEAAPTKRDEGDTWSFTASSGTEYYVLIRSQNDADPANYDDNQGVTVWESALNEIAMNAGGAEIAAYNNLDDGTTLIVSGNIVDGTSWQSAATLADWGDIVSQFEYRTTQEENPDYLYLTIGTSEDTVYFFASFSLSWING</sequence>
<dbReference type="GeneID" id="19967445"/>
<evidence type="ECO:0000313" key="3">
    <source>
        <dbReference type="Proteomes" id="UP000030752"/>
    </source>
</evidence>
<evidence type="ECO:0000313" key="2">
    <source>
        <dbReference type="EMBL" id="ETN45925.1"/>
    </source>
</evidence>
<feature type="chain" id="PRO_5004825144" description="Fucose-specific lectin" evidence="1">
    <location>
        <begin position="20"/>
        <end position="163"/>
    </location>
</feature>
<keyword evidence="1" id="KW-0732">Signal</keyword>